<dbReference type="KEGG" id="pmad:BAY61_11690"/>
<dbReference type="InterPro" id="IPR002938">
    <property type="entry name" value="FAD-bd"/>
</dbReference>
<dbReference type="Proteomes" id="UP000199494">
    <property type="component" value="Unassembled WGS sequence"/>
</dbReference>
<dbReference type="SUPFAM" id="SSF51905">
    <property type="entry name" value="FAD/NAD(P)-binding domain"/>
    <property type="match status" value="1"/>
</dbReference>
<dbReference type="EMBL" id="FMZE01000001">
    <property type="protein sequence ID" value="SDC17806.1"/>
    <property type="molecule type" value="Genomic_DNA"/>
</dbReference>
<dbReference type="InterPro" id="IPR036188">
    <property type="entry name" value="FAD/NAD-bd_sf"/>
</dbReference>
<dbReference type="PRINTS" id="PR00420">
    <property type="entry name" value="RNGMNOXGNASE"/>
</dbReference>
<dbReference type="Gene3D" id="3.30.9.10">
    <property type="entry name" value="D-Amino Acid Oxidase, subunit A, domain 2"/>
    <property type="match status" value="1"/>
</dbReference>
<dbReference type="STRING" id="530584.SAMN05421630_101709"/>
<dbReference type="PANTHER" id="PTHR46865">
    <property type="entry name" value="OXIDOREDUCTASE-RELATED"/>
    <property type="match status" value="1"/>
</dbReference>
<name>A0A222VNQ6_9PSEU</name>
<dbReference type="PANTHER" id="PTHR46865:SF2">
    <property type="entry name" value="MONOOXYGENASE"/>
    <property type="match status" value="1"/>
</dbReference>
<protein>
    <submittedName>
        <fullName evidence="1">2-polyprenyl-6-methoxyphenol hydroxylase</fullName>
    </submittedName>
</protein>
<gene>
    <name evidence="1" type="ORF">SAMN05421630_101709</name>
</gene>
<dbReference type="Gene3D" id="3.50.50.60">
    <property type="entry name" value="FAD/NAD(P)-binding domain"/>
    <property type="match status" value="1"/>
</dbReference>
<proteinExistence type="predicted"/>
<evidence type="ECO:0000313" key="2">
    <source>
        <dbReference type="Proteomes" id="UP000199494"/>
    </source>
</evidence>
<dbReference type="Pfam" id="PF01494">
    <property type="entry name" value="FAD_binding_3"/>
    <property type="match status" value="1"/>
</dbReference>
<sequence length="430" mass="46783">MPVLLTEGASFIYLPVSKRIEGLVMNILISGASVAGPVLAYWLRRYGFSPVVVERAPLLRAGTGGHAVDLFEPAVRIAEYMGIHSEVEAMHTRTSALTLERPGRGPVHVDFSRFATHDSGDDHIEIIRGELARILHEATRDDVEYLFGDTITGISEDSGGVDVTFARNKPRRFDLVVGADGLHSGVRGLVFGPESGYRNFLGGYLSAFTVPGHGMPEGRMSVYHAVDKLVATYPVWQTGEARAVFLFRRREELAYDHRDTARQVELLREVFAGEGSQVPRLLAEAAGADDFYLDSISQILMDTWSKGRVTLVGDAGYSPGPAVGGGTTVAMVGAYLLAANLAKARGDHTVAFARYEKDMSDYVATTRTVGPKVMKTIVPRSRFEAALTATVLRWLPRVPKPLLRMALNSPNRPSRSLAGIRISPPEPVPG</sequence>
<dbReference type="GO" id="GO:0071949">
    <property type="term" value="F:FAD binding"/>
    <property type="evidence" value="ECO:0007669"/>
    <property type="project" value="InterPro"/>
</dbReference>
<accession>A0A222VNQ6</accession>
<keyword evidence="2" id="KW-1185">Reference proteome</keyword>
<dbReference type="AlphaFoldDB" id="A0A222VNQ6"/>
<evidence type="ECO:0000313" key="1">
    <source>
        <dbReference type="EMBL" id="SDC17806.1"/>
    </source>
</evidence>
<reference evidence="1 2" key="1">
    <citation type="submission" date="2016-10" db="EMBL/GenBank/DDBJ databases">
        <authorList>
            <person name="de Groot N.N."/>
        </authorList>
    </citation>
    <scope>NUCLEOTIDE SEQUENCE [LARGE SCALE GENOMIC DNA]</scope>
    <source>
        <strain evidence="1 2">CGMCC 4.5506</strain>
    </source>
</reference>
<dbReference type="InterPro" id="IPR051704">
    <property type="entry name" value="FAD_aromatic-hydroxylase"/>
</dbReference>
<organism evidence="1 2">
    <name type="scientific">Prauserella marina</name>
    <dbReference type="NCBI Taxonomy" id="530584"/>
    <lineage>
        <taxon>Bacteria</taxon>
        <taxon>Bacillati</taxon>
        <taxon>Actinomycetota</taxon>
        <taxon>Actinomycetes</taxon>
        <taxon>Pseudonocardiales</taxon>
        <taxon>Pseudonocardiaceae</taxon>
        <taxon>Prauserella</taxon>
    </lineage>
</organism>